<protein>
    <submittedName>
        <fullName evidence="2">Uncharacterized protein</fullName>
    </submittedName>
</protein>
<evidence type="ECO:0000256" key="1">
    <source>
        <dbReference type="SAM" id="MobiDB-lite"/>
    </source>
</evidence>
<dbReference type="AlphaFoldDB" id="A0A087T1Y4"/>
<dbReference type="EMBL" id="KK113021">
    <property type="protein sequence ID" value="KFM59123.1"/>
    <property type="molecule type" value="Genomic_DNA"/>
</dbReference>
<sequence length="124" mass="14396">METDIPVSLVDELSDNCKEADKSLTIQIEWLDSLLLFSATYYKYDDIRRLHCHQMKREIMALQAENYSLERQLFSYQKSISVVNSRGQILDDIPDEEDAFFPGERKAPPQPDTKYIESPECSSL</sequence>
<evidence type="ECO:0000313" key="3">
    <source>
        <dbReference type="Proteomes" id="UP000054359"/>
    </source>
</evidence>
<reference evidence="2 3" key="1">
    <citation type="submission" date="2013-11" db="EMBL/GenBank/DDBJ databases">
        <title>Genome sequencing of Stegodyphus mimosarum.</title>
        <authorList>
            <person name="Bechsgaard J."/>
        </authorList>
    </citation>
    <scope>NUCLEOTIDE SEQUENCE [LARGE SCALE GENOMIC DNA]</scope>
</reference>
<evidence type="ECO:0000313" key="2">
    <source>
        <dbReference type="EMBL" id="KFM59123.1"/>
    </source>
</evidence>
<dbReference type="Proteomes" id="UP000054359">
    <property type="component" value="Unassembled WGS sequence"/>
</dbReference>
<keyword evidence="3" id="KW-1185">Reference proteome</keyword>
<dbReference type="OrthoDB" id="10035275at2759"/>
<gene>
    <name evidence="2" type="ORF">X975_03207</name>
</gene>
<accession>A0A087T1Y4</accession>
<proteinExistence type="predicted"/>
<feature type="region of interest" description="Disordered" evidence="1">
    <location>
        <begin position="94"/>
        <end position="124"/>
    </location>
</feature>
<feature type="non-terminal residue" evidence="2">
    <location>
        <position position="124"/>
    </location>
</feature>
<name>A0A087T1Y4_STEMI</name>
<organism evidence="2 3">
    <name type="scientific">Stegodyphus mimosarum</name>
    <name type="common">African social velvet spider</name>
    <dbReference type="NCBI Taxonomy" id="407821"/>
    <lineage>
        <taxon>Eukaryota</taxon>
        <taxon>Metazoa</taxon>
        <taxon>Ecdysozoa</taxon>
        <taxon>Arthropoda</taxon>
        <taxon>Chelicerata</taxon>
        <taxon>Arachnida</taxon>
        <taxon>Araneae</taxon>
        <taxon>Araneomorphae</taxon>
        <taxon>Entelegynae</taxon>
        <taxon>Eresoidea</taxon>
        <taxon>Eresidae</taxon>
        <taxon>Stegodyphus</taxon>
    </lineage>
</organism>
<dbReference type="STRING" id="407821.A0A087T1Y4"/>